<evidence type="ECO:0000259" key="5">
    <source>
        <dbReference type="PROSITE" id="PS51340"/>
    </source>
</evidence>
<evidence type="ECO:0000313" key="6">
    <source>
        <dbReference type="EMBL" id="KAK2178991.1"/>
    </source>
</evidence>
<dbReference type="GO" id="GO:0030151">
    <property type="term" value="F:molybdenum ion binding"/>
    <property type="evidence" value="ECO:0007669"/>
    <property type="project" value="UniProtKB-UniRule"/>
</dbReference>
<dbReference type="InterPro" id="IPR000192">
    <property type="entry name" value="Aminotrans_V_dom"/>
</dbReference>
<keyword evidence="2 4" id="KW-0663">Pyridoxal phosphate</keyword>
<proteinExistence type="inferred from homology"/>
<comment type="caution">
    <text evidence="6">The sequence shown here is derived from an EMBL/GenBank/DDBJ whole genome shotgun (WGS) entry which is preliminary data.</text>
</comment>
<evidence type="ECO:0000256" key="1">
    <source>
        <dbReference type="ARBA" id="ARBA00022679"/>
    </source>
</evidence>
<dbReference type="Pfam" id="PF03473">
    <property type="entry name" value="MOSC"/>
    <property type="match status" value="1"/>
</dbReference>
<evidence type="ECO:0000256" key="3">
    <source>
        <dbReference type="ARBA" id="ARBA00023150"/>
    </source>
</evidence>
<dbReference type="Pfam" id="PF00266">
    <property type="entry name" value="Aminotran_5"/>
    <property type="match status" value="1"/>
</dbReference>
<dbReference type="Proteomes" id="UP001209878">
    <property type="component" value="Unassembled WGS sequence"/>
</dbReference>
<accession>A0AAD9NSI2</accession>
<keyword evidence="7" id="KW-1185">Reference proteome</keyword>
<dbReference type="Gene3D" id="3.40.640.10">
    <property type="entry name" value="Type I PLP-dependent aspartate aminotransferase-like (Major domain)"/>
    <property type="match status" value="1"/>
</dbReference>
<organism evidence="6 7">
    <name type="scientific">Ridgeia piscesae</name>
    <name type="common">Tubeworm</name>
    <dbReference type="NCBI Taxonomy" id="27915"/>
    <lineage>
        <taxon>Eukaryota</taxon>
        <taxon>Metazoa</taxon>
        <taxon>Spiralia</taxon>
        <taxon>Lophotrochozoa</taxon>
        <taxon>Annelida</taxon>
        <taxon>Polychaeta</taxon>
        <taxon>Sedentaria</taxon>
        <taxon>Canalipalpata</taxon>
        <taxon>Sabellida</taxon>
        <taxon>Siboglinidae</taxon>
        <taxon>Ridgeia</taxon>
    </lineage>
</organism>
<keyword evidence="3 4" id="KW-0501">Molybdenum cofactor biosynthesis</keyword>
<feature type="active site" evidence="4">
    <location>
        <position position="414"/>
    </location>
</feature>
<comment type="cofactor">
    <cofactor evidence="4">
        <name>pyridoxal 5'-phosphate</name>
        <dbReference type="ChEBI" id="CHEBI:597326"/>
    </cofactor>
</comment>
<evidence type="ECO:0000313" key="7">
    <source>
        <dbReference type="Proteomes" id="UP001209878"/>
    </source>
</evidence>
<dbReference type="GO" id="GO:0006777">
    <property type="term" value="P:Mo-molybdopterin cofactor biosynthetic process"/>
    <property type="evidence" value="ECO:0007669"/>
    <property type="project" value="UniProtKB-UniRule"/>
</dbReference>
<dbReference type="HAMAP" id="MF_03050">
    <property type="entry name" value="MOCOS"/>
    <property type="match status" value="1"/>
</dbReference>
<dbReference type="InterPro" id="IPR028886">
    <property type="entry name" value="MoCo_sulfurase"/>
</dbReference>
<dbReference type="GO" id="GO:0016829">
    <property type="term" value="F:lyase activity"/>
    <property type="evidence" value="ECO:0007669"/>
    <property type="project" value="UniProtKB-UniRule"/>
</dbReference>
<feature type="modified residue" description="N6-(pyridoxal phosphate)lysine" evidence="4">
    <location>
        <position position="254"/>
    </location>
</feature>
<keyword evidence="1 4" id="KW-0808">Transferase</keyword>
<comment type="catalytic activity">
    <reaction evidence="4">
        <text>Mo-molybdopterin + L-cysteine + AH2 = thio-Mo-molybdopterin + L-alanine + A + H2O</text>
        <dbReference type="Rhea" id="RHEA:42636"/>
        <dbReference type="ChEBI" id="CHEBI:13193"/>
        <dbReference type="ChEBI" id="CHEBI:15377"/>
        <dbReference type="ChEBI" id="CHEBI:17499"/>
        <dbReference type="ChEBI" id="CHEBI:35235"/>
        <dbReference type="ChEBI" id="CHEBI:57972"/>
        <dbReference type="ChEBI" id="CHEBI:71302"/>
        <dbReference type="ChEBI" id="CHEBI:82685"/>
        <dbReference type="EC" id="2.8.1.9"/>
    </reaction>
</comment>
<dbReference type="GO" id="GO:0008265">
    <property type="term" value="F:molybdenum cofactor sulfurtransferase activity"/>
    <property type="evidence" value="ECO:0007669"/>
    <property type="project" value="UniProtKB-UniRule"/>
</dbReference>
<sequence>MSPSSRGRGGFENNLGNEFLKSYDDDIETAKLTYFKRLKGITYLDHAGTTLYSQRHLDAFYGDLSRNVYGNPHSHCESSQLSGDIIDKTRHRILQQFGVSAQEYHVIFTSGATAALQMVAQTFCFIDHQNNNDMDEGGCFFYLVDNHTSVLGIRQVVNSRGCNGQCVTCEEVESLLTSPGTSRHNRGNSLFAFPAQSNFSGQKYPLSWIDRARTSLSNDLSKCYVLLDAAGIIATSPLDLRHYQPDFVCLSFYKMFGFPTGLGALLVRYGSETVLEKTYFGGGTVQVALAQEPFHVNRRDVSERFEDGTVSFLDIVALWHGFEALKTIAGSMIQISQHTFQLARYVHHSLASLHHSNGVAVATIYCDSDFEDEAVQGAIVTFNLKRPDLSVIGYAQVDQLAQLHCIHLRTGCFCNMGACQGHLQLTSAQVKDNFKHGHICGDNMDVVDGSPTGAVRVSFGYTSTLADANTLLHFINDCFVDHQMAPLSDSPSEKQSRKFHIDNVKASLSLTSQVKFTEQLESTKLTTVQLQSELVTTQPTGTLTSIRLYPIKSCGAFKVTCWRLEPRGLLYDRQWMIVNQSGVCVSQKREPRMCLLQPLVDCERGVMVLTFPGLDDIEVPLTEPTEGSTDVTTCNSRVCGDRVGVCEYGTEVTQWLCDALHQPHLRLVRQSASHVRRSKKSKTGESQCLSLANQAQYLLISESSVRTLTEHINSSQTHDTLNPDELVSRFRANLVVNGFSPLQETEWRRLHIGHHCFTSEGPCVRCQVICVDQSSGIRGKEPLRGLSTFAERKLEFGILLHQDEDSYEGGHYLSVGNIVTIESPFNVTE</sequence>
<dbReference type="InterPro" id="IPR015421">
    <property type="entry name" value="PyrdxlP-dep_Trfase_major"/>
</dbReference>
<dbReference type="GO" id="GO:0030170">
    <property type="term" value="F:pyridoxal phosphate binding"/>
    <property type="evidence" value="ECO:0007669"/>
    <property type="project" value="UniProtKB-UniRule"/>
</dbReference>
<reference evidence="6" key="1">
    <citation type="journal article" date="2023" name="Mol. Biol. Evol.">
        <title>Third-Generation Sequencing Reveals the Adaptive Role of the Epigenome in Three Deep-Sea Polychaetes.</title>
        <authorList>
            <person name="Perez M."/>
            <person name="Aroh O."/>
            <person name="Sun Y."/>
            <person name="Lan Y."/>
            <person name="Juniper S.K."/>
            <person name="Young C.R."/>
            <person name="Angers B."/>
            <person name="Qian P.Y."/>
        </authorList>
    </citation>
    <scope>NUCLEOTIDE SEQUENCE</scope>
    <source>
        <strain evidence="6">R07B-5</strain>
    </source>
</reference>
<dbReference type="InterPro" id="IPR011037">
    <property type="entry name" value="Pyrv_Knase-like_insert_dom_sf"/>
</dbReference>
<name>A0AAD9NSI2_RIDPI</name>
<gene>
    <name evidence="6" type="ORF">NP493_519g01015</name>
</gene>
<comment type="function">
    <text evidence="4">Sulfurates the molybdenum cofactor. Sulfation of molybdenum is essential for xanthine dehydrogenase (XDH) and aldehyde oxidase (ADO) enzymes in which molybdenum cofactor is liganded by 1 oxygen and 1 sulfur atom in active form.</text>
</comment>
<feature type="domain" description="MOSC" evidence="5">
    <location>
        <begin position="665"/>
        <end position="829"/>
    </location>
</feature>
<dbReference type="EC" id="2.8.1.9" evidence="4"/>
<dbReference type="InterPro" id="IPR015424">
    <property type="entry name" value="PyrdxlP-dep_Trfase"/>
</dbReference>
<dbReference type="InterPro" id="IPR005302">
    <property type="entry name" value="MoCF_Sase_C"/>
</dbReference>
<comment type="similarity">
    <text evidence="4">Belongs to the class-V pyridoxal-phosphate-dependent aminotransferase family. MOCOS subfamily.</text>
</comment>
<dbReference type="PROSITE" id="PS51340">
    <property type="entry name" value="MOSC"/>
    <property type="match status" value="1"/>
</dbReference>
<dbReference type="InterPro" id="IPR005303">
    <property type="entry name" value="MOCOS_middle"/>
</dbReference>
<evidence type="ECO:0000256" key="2">
    <source>
        <dbReference type="ARBA" id="ARBA00022898"/>
    </source>
</evidence>
<evidence type="ECO:0000256" key="4">
    <source>
        <dbReference type="HAMAP-Rule" id="MF_03050"/>
    </source>
</evidence>
<protein>
    <recommendedName>
        <fullName evidence="4">Molybdenum cofactor sulfurase</fullName>
        <shortName evidence="4">MCS</shortName>
        <shortName evidence="4">MOS</shortName>
        <shortName evidence="4">MoCo sulfurase</shortName>
        <ecNumber evidence="4">2.8.1.9</ecNumber>
    </recommendedName>
    <alternativeName>
        <fullName evidence="4">Molybdenum cofactor sulfurtransferase</fullName>
    </alternativeName>
</protein>
<dbReference type="SUPFAM" id="SSF141673">
    <property type="entry name" value="MOSC N-terminal domain-like"/>
    <property type="match status" value="1"/>
</dbReference>
<dbReference type="EMBL" id="JAODUO010000519">
    <property type="protein sequence ID" value="KAK2178991.1"/>
    <property type="molecule type" value="Genomic_DNA"/>
</dbReference>
<dbReference type="SUPFAM" id="SSF50800">
    <property type="entry name" value="PK beta-barrel domain-like"/>
    <property type="match status" value="1"/>
</dbReference>
<dbReference type="SUPFAM" id="SSF53383">
    <property type="entry name" value="PLP-dependent transferases"/>
    <property type="match status" value="1"/>
</dbReference>
<dbReference type="PANTHER" id="PTHR14237">
    <property type="entry name" value="MOLYBDOPTERIN COFACTOR SULFURASE MOSC"/>
    <property type="match status" value="1"/>
</dbReference>
<dbReference type="Pfam" id="PF03476">
    <property type="entry name" value="MOSC_N"/>
    <property type="match status" value="1"/>
</dbReference>
<dbReference type="AlphaFoldDB" id="A0AAD9NSI2"/>
<dbReference type="PANTHER" id="PTHR14237:SF80">
    <property type="entry name" value="MOLYBDENUM COFACTOR SULFURASE"/>
    <property type="match status" value="1"/>
</dbReference>